<feature type="compositionally biased region" description="Basic and acidic residues" evidence="1">
    <location>
        <begin position="589"/>
        <end position="605"/>
    </location>
</feature>
<feature type="compositionally biased region" description="Basic and acidic residues" evidence="1">
    <location>
        <begin position="557"/>
        <end position="568"/>
    </location>
</feature>
<evidence type="ECO:0000313" key="3">
    <source>
        <dbReference type="Proteomes" id="UP001362999"/>
    </source>
</evidence>
<proteinExistence type="predicted"/>
<sequence length="843" mass="92739">MPRAGSSENKRKRTGQPPKKPGKEGWVHGTKLTFFENMRDEFIACAATKTQGDFYSRAATTYLKTYGYHTAWESDLEEGQDVADDVDEDEDVDSLPVEEATSRADYFHELRRKIGVWFNAHYGGGVQKRKTGVTGFKKLFDKPELAPPAPHKPQVLHFYPRHFYTERIKPRVIARLAAHSRLQNPPAPLAVRNQVIRECWMAETAEFRAEVIEAMEKEHAAALAAYKTAVENDAPATASEYGIALDNAAFYLQPFADAAQERFGMNVSIMLCGPIPDHGGNIEVRSVHAGFSNGLAPRIWSDFDRAGFDAAQRSFVHFTRHCFTEDECRARALGSHSGPAETQDGSEESGDAGAATPSNDASSQPSTSLQPPAGPTTPVLSVSPPSPPPQSTPPPPPPPPPANANANGLRQLGEEEDMSFPLQLLQKHQHSGVLSGTYDFDDDFEWDIFAASTGGRVVSRALATAIAVMPDDEALEYMKNLNCMSDVDFDRENMLAEQGRALTTGDADQEPPPAPPPNPNPTVPPTTTPDPETREEQRGDERPRPKAKPAWRGKGGAADHGRNEEEGGGRVPLADTAANGQQTDEERGEEGGRDREREERVAEDAWDHDDEDSWPAELKGAFAAFKRIRELGGSEWECCVRDFVTLERVAGFVSKGLMSAPQGGSTVRPQEVPWFMQHARRKWDKRVPLTSPAGPITDENSFSRRWQGWWARGQPESRQDADGSLKGIDVVAMEDWEEFGTMNGKNGLLLYLGALLWWGEAVCESGEESEILRDEWKAAVKEVASVLAVTVKAVKKNSTDMPRVQGTEQVGRPKRKRAGSAAEVDKENVDSARQLRKRAKAAA</sequence>
<gene>
    <name evidence="2" type="ORF">R3P38DRAFT_3239949</name>
</gene>
<accession>A0AAV9Z7S6</accession>
<feature type="region of interest" description="Disordered" evidence="1">
    <location>
        <begin position="799"/>
        <end position="843"/>
    </location>
</feature>
<feature type="region of interest" description="Disordered" evidence="1">
    <location>
        <begin position="1"/>
        <end position="26"/>
    </location>
</feature>
<feature type="compositionally biased region" description="Basic residues" evidence="1">
    <location>
        <begin position="834"/>
        <end position="843"/>
    </location>
</feature>
<keyword evidence="3" id="KW-1185">Reference proteome</keyword>
<feature type="compositionally biased region" description="Pro residues" evidence="1">
    <location>
        <begin position="384"/>
        <end position="402"/>
    </location>
</feature>
<dbReference type="EMBL" id="JAWWNJ010000188">
    <property type="protein sequence ID" value="KAK6974085.1"/>
    <property type="molecule type" value="Genomic_DNA"/>
</dbReference>
<organism evidence="2 3">
    <name type="scientific">Favolaschia claudopus</name>
    <dbReference type="NCBI Taxonomy" id="2862362"/>
    <lineage>
        <taxon>Eukaryota</taxon>
        <taxon>Fungi</taxon>
        <taxon>Dikarya</taxon>
        <taxon>Basidiomycota</taxon>
        <taxon>Agaricomycotina</taxon>
        <taxon>Agaricomycetes</taxon>
        <taxon>Agaricomycetidae</taxon>
        <taxon>Agaricales</taxon>
        <taxon>Marasmiineae</taxon>
        <taxon>Mycenaceae</taxon>
        <taxon>Favolaschia</taxon>
    </lineage>
</organism>
<dbReference type="AlphaFoldDB" id="A0AAV9Z7S6"/>
<feature type="region of interest" description="Disordered" evidence="1">
    <location>
        <begin position="504"/>
        <end position="612"/>
    </location>
</feature>
<comment type="caution">
    <text evidence="2">The sequence shown here is derived from an EMBL/GenBank/DDBJ whole genome shotgun (WGS) entry which is preliminary data.</text>
</comment>
<evidence type="ECO:0000256" key="1">
    <source>
        <dbReference type="SAM" id="MobiDB-lite"/>
    </source>
</evidence>
<feature type="compositionally biased region" description="Pro residues" evidence="1">
    <location>
        <begin position="510"/>
        <end position="528"/>
    </location>
</feature>
<dbReference type="Proteomes" id="UP001362999">
    <property type="component" value="Unassembled WGS sequence"/>
</dbReference>
<name>A0AAV9Z7S6_9AGAR</name>
<evidence type="ECO:0008006" key="4">
    <source>
        <dbReference type="Google" id="ProtNLM"/>
    </source>
</evidence>
<feature type="compositionally biased region" description="Polar residues" evidence="1">
    <location>
        <begin position="356"/>
        <end position="370"/>
    </location>
</feature>
<feature type="region of interest" description="Disordered" evidence="1">
    <location>
        <begin position="333"/>
        <end position="407"/>
    </location>
</feature>
<protein>
    <recommendedName>
        <fullName evidence="4">Proteophosphoglycan ppg4</fullName>
    </recommendedName>
</protein>
<feature type="compositionally biased region" description="Basic and acidic residues" evidence="1">
    <location>
        <begin position="531"/>
        <end position="544"/>
    </location>
</feature>
<reference evidence="2 3" key="1">
    <citation type="journal article" date="2024" name="J Genomics">
        <title>Draft genome sequencing and assembly of Favolaschia claudopus CIRM-BRFM 2984 isolated from oak limbs.</title>
        <authorList>
            <person name="Navarro D."/>
            <person name="Drula E."/>
            <person name="Chaduli D."/>
            <person name="Cazenave R."/>
            <person name="Ahrendt S."/>
            <person name="Wang J."/>
            <person name="Lipzen A."/>
            <person name="Daum C."/>
            <person name="Barry K."/>
            <person name="Grigoriev I.V."/>
            <person name="Favel A."/>
            <person name="Rosso M.N."/>
            <person name="Martin F."/>
        </authorList>
    </citation>
    <scope>NUCLEOTIDE SEQUENCE [LARGE SCALE GENOMIC DNA]</scope>
    <source>
        <strain evidence="2 3">CIRM-BRFM 2984</strain>
    </source>
</reference>
<evidence type="ECO:0000313" key="2">
    <source>
        <dbReference type="EMBL" id="KAK6974085.1"/>
    </source>
</evidence>